<dbReference type="GO" id="GO:0045202">
    <property type="term" value="C:synapse"/>
    <property type="evidence" value="ECO:0007669"/>
    <property type="project" value="GOC"/>
</dbReference>
<dbReference type="VEuPathDB" id="VectorBase:GAUT033649"/>
<dbReference type="EnsemblMetazoa" id="GAUT033649-RA">
    <property type="protein sequence ID" value="GAUT033649-PA"/>
    <property type="gene ID" value="GAUT033649"/>
</dbReference>
<evidence type="ECO:0000313" key="5">
    <source>
        <dbReference type="EnsemblMetazoa" id="GAUT033649-PA"/>
    </source>
</evidence>
<protein>
    <recommendedName>
        <fullName evidence="2">RING-type E3 ubiquitin transferase</fullName>
        <ecNumber evidence="2">2.3.2.27</ecNumber>
    </recommendedName>
</protein>
<feature type="domain" description="Di19 zinc-binding" evidence="4">
    <location>
        <begin position="25"/>
        <end position="86"/>
    </location>
</feature>
<dbReference type="InterPro" id="IPR050774">
    <property type="entry name" value="KCMF1/Dystrophin"/>
</dbReference>
<reference evidence="5" key="1">
    <citation type="submission" date="2020-05" db="UniProtKB">
        <authorList>
            <consortium name="EnsemblMetazoa"/>
        </authorList>
    </citation>
    <scope>IDENTIFICATION</scope>
    <source>
        <strain evidence="5">TTRI</strain>
    </source>
</reference>
<keyword evidence="6" id="KW-1185">Reference proteome</keyword>
<sequence>MQCILTRSDMELFFGGDMLNSEQQQSFTCPYCKKMGFSDATSLKHESAKHTETSLEVVCPVCAGLPGGEPNLVPDEFAGHLSLVHRTGPRELILFLDEPSAIRRGGGVRCFPGRTMGGVLCARRSNMHFSSSSGLSVLSPSGRESVNPIGELVSQLSGVRRGGPPTPQLQQLQMQILMER</sequence>
<evidence type="ECO:0000256" key="3">
    <source>
        <dbReference type="ARBA" id="ARBA00022679"/>
    </source>
</evidence>
<dbReference type="InterPro" id="IPR008598">
    <property type="entry name" value="Di19_Zn-bd"/>
</dbReference>
<dbReference type="GO" id="GO:0099536">
    <property type="term" value="P:synaptic signaling"/>
    <property type="evidence" value="ECO:0007669"/>
    <property type="project" value="TreeGrafter"/>
</dbReference>
<dbReference type="PANTHER" id="PTHR12268">
    <property type="entry name" value="E3 UBIQUITIN-PROTEIN LIGASE KCMF1"/>
    <property type="match status" value="1"/>
</dbReference>
<dbReference type="AlphaFoldDB" id="A0A1A9VDC2"/>
<keyword evidence="3" id="KW-0808">Transferase</keyword>
<dbReference type="Proteomes" id="UP000078200">
    <property type="component" value="Unassembled WGS sequence"/>
</dbReference>
<evidence type="ECO:0000313" key="6">
    <source>
        <dbReference type="Proteomes" id="UP000078200"/>
    </source>
</evidence>
<dbReference type="GO" id="GO:0005886">
    <property type="term" value="C:plasma membrane"/>
    <property type="evidence" value="ECO:0007669"/>
    <property type="project" value="TreeGrafter"/>
</dbReference>
<accession>A0A1A9VDC2</accession>
<proteinExistence type="predicted"/>
<evidence type="ECO:0000256" key="2">
    <source>
        <dbReference type="ARBA" id="ARBA00012483"/>
    </source>
</evidence>
<comment type="catalytic activity">
    <reaction evidence="1">
        <text>S-ubiquitinyl-[E2 ubiquitin-conjugating enzyme]-L-cysteine + [acceptor protein]-L-lysine = [E2 ubiquitin-conjugating enzyme]-L-cysteine + N(6)-ubiquitinyl-[acceptor protein]-L-lysine.</text>
        <dbReference type="EC" id="2.3.2.27"/>
    </reaction>
</comment>
<organism evidence="5 6">
    <name type="scientific">Glossina austeni</name>
    <name type="common">Savannah tsetse fly</name>
    <dbReference type="NCBI Taxonomy" id="7395"/>
    <lineage>
        <taxon>Eukaryota</taxon>
        <taxon>Metazoa</taxon>
        <taxon>Ecdysozoa</taxon>
        <taxon>Arthropoda</taxon>
        <taxon>Hexapoda</taxon>
        <taxon>Insecta</taxon>
        <taxon>Pterygota</taxon>
        <taxon>Neoptera</taxon>
        <taxon>Endopterygota</taxon>
        <taxon>Diptera</taxon>
        <taxon>Brachycera</taxon>
        <taxon>Muscomorpha</taxon>
        <taxon>Hippoboscoidea</taxon>
        <taxon>Glossinidae</taxon>
        <taxon>Glossina</taxon>
    </lineage>
</organism>
<evidence type="ECO:0000256" key="1">
    <source>
        <dbReference type="ARBA" id="ARBA00000900"/>
    </source>
</evidence>
<name>A0A1A9VDC2_GLOAU</name>
<dbReference type="GO" id="GO:0061630">
    <property type="term" value="F:ubiquitin protein ligase activity"/>
    <property type="evidence" value="ECO:0007669"/>
    <property type="project" value="UniProtKB-EC"/>
</dbReference>
<dbReference type="EC" id="2.3.2.27" evidence="2"/>
<dbReference type="Pfam" id="PF05605">
    <property type="entry name" value="zf-Di19"/>
    <property type="match status" value="1"/>
</dbReference>
<evidence type="ECO:0000259" key="4">
    <source>
        <dbReference type="Pfam" id="PF05605"/>
    </source>
</evidence>
<dbReference type="PANTHER" id="PTHR12268:SF13">
    <property type="entry name" value="E3 UBIQUITIN-PROTEIN LIGASE KCMF1"/>
    <property type="match status" value="1"/>
</dbReference>